<dbReference type="AlphaFoldDB" id="A0A383EDL0"/>
<feature type="non-terminal residue" evidence="1">
    <location>
        <position position="231"/>
    </location>
</feature>
<protein>
    <submittedName>
        <fullName evidence="1">Uncharacterized protein</fullName>
    </submittedName>
</protein>
<sequence length="231" mass="25242">HHAAANSLALSLATNEGGENIEINSISLESDYAYYKPFVQVDANGAPTGGVSEDARLLMRSSWFEDMLGMSGDVDNTLTRVAKKMAATGITTLQDAIVTPETLAAYGRLEDRGEITFRFRAAMVEPPSEDLNKIDEHLAMISELRDQYSDYEYVKADGVKLFADAVLEGNPMASPPDMPVAALLENFKQPIFGGSTDDGTFDVVGYVDQDREACILVQSNPDDFMVQDRID</sequence>
<evidence type="ECO:0000313" key="1">
    <source>
        <dbReference type="EMBL" id="SVE54811.1"/>
    </source>
</evidence>
<dbReference type="EMBL" id="UINC01224966">
    <property type="protein sequence ID" value="SVE54811.1"/>
    <property type="molecule type" value="Genomic_DNA"/>
</dbReference>
<feature type="non-terminal residue" evidence="1">
    <location>
        <position position="1"/>
    </location>
</feature>
<proteinExistence type="predicted"/>
<dbReference type="Gene3D" id="3.10.310.70">
    <property type="match status" value="1"/>
</dbReference>
<reference evidence="1" key="1">
    <citation type="submission" date="2018-05" db="EMBL/GenBank/DDBJ databases">
        <authorList>
            <person name="Lanie J.A."/>
            <person name="Ng W.-L."/>
            <person name="Kazmierczak K.M."/>
            <person name="Andrzejewski T.M."/>
            <person name="Davidsen T.M."/>
            <person name="Wayne K.J."/>
            <person name="Tettelin H."/>
            <person name="Glass J.I."/>
            <person name="Rusch D."/>
            <person name="Podicherti R."/>
            <person name="Tsui H.-C.T."/>
            <person name="Winkler M.E."/>
        </authorList>
    </citation>
    <scope>NUCLEOTIDE SEQUENCE</scope>
</reference>
<name>A0A383EDL0_9ZZZZ</name>
<gene>
    <name evidence="1" type="ORF">METZ01_LOCUS507665</name>
</gene>
<accession>A0A383EDL0</accession>
<organism evidence="1">
    <name type="scientific">marine metagenome</name>
    <dbReference type="NCBI Taxonomy" id="408172"/>
    <lineage>
        <taxon>unclassified sequences</taxon>
        <taxon>metagenomes</taxon>
        <taxon>ecological metagenomes</taxon>
    </lineage>
</organism>
<dbReference type="Gene3D" id="3.20.20.140">
    <property type="entry name" value="Metal-dependent hydrolases"/>
    <property type="match status" value="1"/>
</dbReference>